<dbReference type="RefSeq" id="WP_380036336.1">
    <property type="nucleotide sequence ID" value="NZ_JBHSEH010000004.1"/>
</dbReference>
<evidence type="ECO:0000256" key="4">
    <source>
        <dbReference type="ARBA" id="ARBA00023235"/>
    </source>
</evidence>
<dbReference type="InterPro" id="IPR010864">
    <property type="entry name" value="D-lyxose_isomer"/>
</dbReference>
<gene>
    <name evidence="9" type="ORF">ACFOZ9_03190</name>
</gene>
<dbReference type="InterPro" id="IPR011051">
    <property type="entry name" value="RmlC_Cupin_sf"/>
</dbReference>
<comment type="caution">
    <text evidence="9">The sequence shown here is derived from an EMBL/GenBank/DDBJ whole genome shotgun (WGS) entry which is preliminary data.</text>
</comment>
<evidence type="ECO:0000256" key="2">
    <source>
        <dbReference type="ARBA" id="ARBA00022723"/>
    </source>
</evidence>
<keyword evidence="4 9" id="KW-0413">Isomerase</keyword>
<protein>
    <recommendedName>
        <fullName evidence="8">D-lyxose ketol-isomerase</fullName>
        <ecNumber evidence="8">5.3.1.15</ecNumber>
    </recommendedName>
</protein>
<evidence type="ECO:0000256" key="1">
    <source>
        <dbReference type="ARBA" id="ARBA00001936"/>
    </source>
</evidence>
<keyword evidence="2" id="KW-0479">Metal-binding</keyword>
<proteinExistence type="inferred from homology"/>
<evidence type="ECO:0000256" key="3">
    <source>
        <dbReference type="ARBA" id="ARBA00023211"/>
    </source>
</evidence>
<evidence type="ECO:0000313" key="10">
    <source>
        <dbReference type="Proteomes" id="UP001595998"/>
    </source>
</evidence>
<comment type="cofactor">
    <cofactor evidence="1">
        <name>Mn(2+)</name>
        <dbReference type="ChEBI" id="CHEBI:29035"/>
    </cofactor>
</comment>
<organism evidence="9 10">
    <name type="scientific">Deinococcus navajonensis</name>
    <dbReference type="NCBI Taxonomy" id="309884"/>
    <lineage>
        <taxon>Bacteria</taxon>
        <taxon>Thermotogati</taxon>
        <taxon>Deinococcota</taxon>
        <taxon>Deinococci</taxon>
        <taxon>Deinococcales</taxon>
        <taxon>Deinococcaceae</taxon>
        <taxon>Deinococcus</taxon>
    </lineage>
</organism>
<comment type="catalytic activity">
    <reaction evidence="6">
        <text>D-lyxose = D-xylulose</text>
        <dbReference type="Rhea" id="RHEA:14201"/>
        <dbReference type="ChEBI" id="CHEBI:16789"/>
        <dbReference type="ChEBI" id="CHEBI:17140"/>
        <dbReference type="EC" id="5.3.1.15"/>
    </reaction>
</comment>
<reference evidence="10" key="1">
    <citation type="journal article" date="2019" name="Int. J. Syst. Evol. Microbiol.">
        <title>The Global Catalogue of Microorganisms (GCM) 10K type strain sequencing project: providing services to taxonomists for standard genome sequencing and annotation.</title>
        <authorList>
            <consortium name="The Broad Institute Genomics Platform"/>
            <consortium name="The Broad Institute Genome Sequencing Center for Infectious Disease"/>
            <person name="Wu L."/>
            <person name="Ma J."/>
        </authorList>
    </citation>
    <scope>NUCLEOTIDE SEQUENCE [LARGE SCALE GENOMIC DNA]</scope>
    <source>
        <strain evidence="10">CCUG 56029</strain>
    </source>
</reference>
<dbReference type="GO" id="GO:0016853">
    <property type="term" value="F:isomerase activity"/>
    <property type="evidence" value="ECO:0007669"/>
    <property type="project" value="UniProtKB-KW"/>
</dbReference>
<keyword evidence="3" id="KW-0464">Manganese</keyword>
<dbReference type="InterPro" id="IPR047581">
    <property type="entry name" value="EcSI_cupin"/>
</dbReference>
<keyword evidence="10" id="KW-1185">Reference proteome</keyword>
<accession>A0ABV8XN24</accession>
<dbReference type="SUPFAM" id="SSF51182">
    <property type="entry name" value="RmlC-like cupins"/>
    <property type="match status" value="1"/>
</dbReference>
<keyword evidence="5" id="KW-0119">Carbohydrate metabolism</keyword>
<dbReference type="Proteomes" id="UP001595998">
    <property type="component" value="Unassembled WGS sequence"/>
</dbReference>
<sequence length="226" mass="25275">MKRSEINTILQQAHDFMTARLPLPPFAHWSPEDWAQRGSEAQTILDAQLGWDITDFGLGEFGRTGLTLLTVRNGTPDGTAGTPYAEKLLLVHPDQITPWHFHWRKTEDIINRGGGTLELRLAQATPEETLADEPVRVRTDGVWRTLDPQAPLLLAPGESVTLPPYLYHTFTARGQSVLVGEVSSVNDDATDNRFLQAVGRFPTIEEDAAPWRYLVGDYARHLQLGR</sequence>
<dbReference type="InterPro" id="IPR014710">
    <property type="entry name" value="RmlC-like_jellyroll"/>
</dbReference>
<dbReference type="EC" id="5.3.1.15" evidence="8"/>
<evidence type="ECO:0000313" key="9">
    <source>
        <dbReference type="EMBL" id="MFC4425203.1"/>
    </source>
</evidence>
<name>A0ABV8XN24_9DEIO</name>
<dbReference type="EMBL" id="JBHSEH010000004">
    <property type="protein sequence ID" value="MFC4425203.1"/>
    <property type="molecule type" value="Genomic_DNA"/>
</dbReference>
<evidence type="ECO:0000256" key="7">
    <source>
        <dbReference type="ARBA" id="ARBA00044951"/>
    </source>
</evidence>
<evidence type="ECO:0000256" key="5">
    <source>
        <dbReference type="ARBA" id="ARBA00023277"/>
    </source>
</evidence>
<evidence type="ECO:0000256" key="8">
    <source>
        <dbReference type="ARBA" id="ARBA00044972"/>
    </source>
</evidence>
<dbReference type="CDD" id="cd20309">
    <property type="entry name" value="cupin_EcSI"/>
    <property type="match status" value="1"/>
</dbReference>
<comment type="similarity">
    <text evidence="7">Belongs to the D-lyxose ketol-isomerase family.</text>
</comment>
<evidence type="ECO:0000256" key="6">
    <source>
        <dbReference type="ARBA" id="ARBA00044907"/>
    </source>
</evidence>
<dbReference type="Gene3D" id="2.60.120.10">
    <property type="entry name" value="Jelly Rolls"/>
    <property type="match status" value="1"/>
</dbReference>
<dbReference type="Pfam" id="PF07385">
    <property type="entry name" value="Lyx_isomer"/>
    <property type="match status" value="1"/>
</dbReference>